<feature type="compositionally biased region" description="Basic and acidic residues" evidence="1">
    <location>
        <begin position="188"/>
        <end position="201"/>
    </location>
</feature>
<dbReference type="EMBL" id="JAYWIO010000004">
    <property type="protein sequence ID" value="KAK7267879.1"/>
    <property type="molecule type" value="Genomic_DNA"/>
</dbReference>
<feature type="compositionally biased region" description="Basic and acidic residues" evidence="1">
    <location>
        <begin position="160"/>
        <end position="169"/>
    </location>
</feature>
<accession>A0AAN9I7L3</accession>
<name>A0AAN9I7L3_CROPI</name>
<proteinExistence type="predicted"/>
<reference evidence="2 3" key="1">
    <citation type="submission" date="2024-01" db="EMBL/GenBank/DDBJ databases">
        <title>The genomes of 5 underutilized Papilionoideae crops provide insights into root nodulation and disease resistanc.</title>
        <authorList>
            <person name="Yuan L."/>
        </authorList>
    </citation>
    <scope>NUCLEOTIDE SEQUENCE [LARGE SCALE GENOMIC DNA]</scope>
    <source>
        <strain evidence="2">ZHUSHIDOU_FW_LH</strain>
        <tissue evidence="2">Leaf</tissue>
    </source>
</reference>
<gene>
    <name evidence="2" type="ORF">RIF29_20559</name>
</gene>
<comment type="caution">
    <text evidence="2">The sequence shown here is derived from an EMBL/GenBank/DDBJ whole genome shotgun (WGS) entry which is preliminary data.</text>
</comment>
<evidence type="ECO:0000313" key="3">
    <source>
        <dbReference type="Proteomes" id="UP001372338"/>
    </source>
</evidence>
<protein>
    <submittedName>
        <fullName evidence="2">Uncharacterized protein</fullName>
    </submittedName>
</protein>
<organism evidence="2 3">
    <name type="scientific">Crotalaria pallida</name>
    <name type="common">Smooth rattlebox</name>
    <name type="synonym">Crotalaria striata</name>
    <dbReference type="NCBI Taxonomy" id="3830"/>
    <lineage>
        <taxon>Eukaryota</taxon>
        <taxon>Viridiplantae</taxon>
        <taxon>Streptophyta</taxon>
        <taxon>Embryophyta</taxon>
        <taxon>Tracheophyta</taxon>
        <taxon>Spermatophyta</taxon>
        <taxon>Magnoliopsida</taxon>
        <taxon>eudicotyledons</taxon>
        <taxon>Gunneridae</taxon>
        <taxon>Pentapetalae</taxon>
        <taxon>rosids</taxon>
        <taxon>fabids</taxon>
        <taxon>Fabales</taxon>
        <taxon>Fabaceae</taxon>
        <taxon>Papilionoideae</taxon>
        <taxon>50 kb inversion clade</taxon>
        <taxon>genistoids sensu lato</taxon>
        <taxon>core genistoids</taxon>
        <taxon>Crotalarieae</taxon>
        <taxon>Crotalaria</taxon>
    </lineage>
</organism>
<dbReference type="AlphaFoldDB" id="A0AAN9I7L3"/>
<evidence type="ECO:0000256" key="1">
    <source>
        <dbReference type="SAM" id="MobiDB-lite"/>
    </source>
</evidence>
<feature type="region of interest" description="Disordered" evidence="1">
    <location>
        <begin position="151"/>
        <end position="201"/>
    </location>
</feature>
<evidence type="ECO:0000313" key="2">
    <source>
        <dbReference type="EMBL" id="KAK7267879.1"/>
    </source>
</evidence>
<dbReference type="Proteomes" id="UP001372338">
    <property type="component" value="Unassembled WGS sequence"/>
</dbReference>
<feature type="region of interest" description="Disordered" evidence="1">
    <location>
        <begin position="1"/>
        <end position="38"/>
    </location>
</feature>
<sequence>MPKKRGRPPKSTPQSSNKQHDSPSREVLDPQPSDLTQIDDDDLAMINNLSPKQAEVWLKNLDVLCERIKGKSVVIDEAIEKLAKGNANPNIENQPETIENMKPNHWVEKKKPTQAEVQQLDDALKLQKNIEEGIVPQDNVESARHAAETVINDLSVSQQPDKDKQKETLTEAPRTIVQTRSRAQVRIVEQRGESSQHHPNG</sequence>
<feature type="compositionally biased region" description="Basic and acidic residues" evidence="1">
    <location>
        <begin position="18"/>
        <end position="28"/>
    </location>
</feature>
<keyword evidence="3" id="KW-1185">Reference proteome</keyword>